<dbReference type="PROSITE" id="PS51144">
    <property type="entry name" value="ALPHA_CA_2"/>
    <property type="match status" value="1"/>
</dbReference>
<protein>
    <recommendedName>
        <fullName evidence="3">carbonic anhydrase</fullName>
        <ecNumber evidence="3">4.2.1.1</ecNumber>
    </recommendedName>
</protein>
<comment type="similarity">
    <text evidence="2">Belongs to the alpha-carbonic anhydrase family.</text>
</comment>
<keyword evidence="6" id="KW-0456">Lyase</keyword>
<name>A0A3M6TGM7_POCDA</name>
<dbReference type="GO" id="GO:0005737">
    <property type="term" value="C:cytoplasm"/>
    <property type="evidence" value="ECO:0007669"/>
    <property type="project" value="TreeGrafter"/>
</dbReference>
<evidence type="ECO:0000313" key="10">
    <source>
        <dbReference type="Proteomes" id="UP000275408"/>
    </source>
</evidence>
<dbReference type="OrthoDB" id="429145at2759"/>
<dbReference type="Pfam" id="PF00194">
    <property type="entry name" value="Carb_anhydrase"/>
    <property type="match status" value="1"/>
</dbReference>
<evidence type="ECO:0000256" key="7">
    <source>
        <dbReference type="ARBA" id="ARBA00048348"/>
    </source>
</evidence>
<dbReference type="Proteomes" id="UP000275408">
    <property type="component" value="Unassembled WGS sequence"/>
</dbReference>
<proteinExistence type="inferred from homology"/>
<dbReference type="STRING" id="46731.A0A3M6TGM7"/>
<dbReference type="InterPro" id="IPR023561">
    <property type="entry name" value="Carbonic_anhydrase_a-class"/>
</dbReference>
<dbReference type="PANTHER" id="PTHR18952:SF141">
    <property type="entry name" value="CARBONIC ANHYDRASE"/>
    <property type="match status" value="1"/>
</dbReference>
<evidence type="ECO:0000313" key="9">
    <source>
        <dbReference type="EMBL" id="RMX40553.1"/>
    </source>
</evidence>
<evidence type="ECO:0000256" key="1">
    <source>
        <dbReference type="ARBA" id="ARBA00001947"/>
    </source>
</evidence>
<dbReference type="InterPro" id="IPR001148">
    <property type="entry name" value="CA_dom"/>
</dbReference>
<dbReference type="InterPro" id="IPR036398">
    <property type="entry name" value="CA_dom_sf"/>
</dbReference>
<dbReference type="EMBL" id="RCHS01003618">
    <property type="protein sequence ID" value="RMX40553.1"/>
    <property type="molecule type" value="Genomic_DNA"/>
</dbReference>
<dbReference type="GO" id="GO:0008270">
    <property type="term" value="F:zinc ion binding"/>
    <property type="evidence" value="ECO:0007669"/>
    <property type="project" value="InterPro"/>
</dbReference>
<organism evidence="9 10">
    <name type="scientific">Pocillopora damicornis</name>
    <name type="common">Cauliflower coral</name>
    <name type="synonym">Millepora damicornis</name>
    <dbReference type="NCBI Taxonomy" id="46731"/>
    <lineage>
        <taxon>Eukaryota</taxon>
        <taxon>Metazoa</taxon>
        <taxon>Cnidaria</taxon>
        <taxon>Anthozoa</taxon>
        <taxon>Hexacorallia</taxon>
        <taxon>Scleractinia</taxon>
        <taxon>Astrocoeniina</taxon>
        <taxon>Pocilloporidae</taxon>
        <taxon>Pocillopora</taxon>
    </lineage>
</organism>
<feature type="domain" description="Alpha-carbonic anhydrase" evidence="8">
    <location>
        <begin position="5"/>
        <end position="260"/>
    </location>
</feature>
<evidence type="ECO:0000256" key="4">
    <source>
        <dbReference type="ARBA" id="ARBA00022723"/>
    </source>
</evidence>
<dbReference type="AlphaFoldDB" id="A0A3M6TGM7"/>
<dbReference type="SMART" id="SM01057">
    <property type="entry name" value="Carb_anhydrase"/>
    <property type="match status" value="1"/>
</dbReference>
<keyword evidence="5" id="KW-0862">Zinc</keyword>
<dbReference type="Gene3D" id="3.10.200.10">
    <property type="entry name" value="Alpha carbonic anhydrase"/>
    <property type="match status" value="1"/>
</dbReference>
<comment type="cofactor">
    <cofactor evidence="1">
        <name>Zn(2+)</name>
        <dbReference type="ChEBI" id="CHEBI:29105"/>
    </cofactor>
</comment>
<reference evidence="9 10" key="1">
    <citation type="journal article" date="2018" name="Sci. Rep.">
        <title>Comparative analysis of the Pocillopora damicornis genome highlights role of immune system in coral evolution.</title>
        <authorList>
            <person name="Cunning R."/>
            <person name="Bay R.A."/>
            <person name="Gillette P."/>
            <person name="Baker A.C."/>
            <person name="Traylor-Knowles N."/>
        </authorList>
    </citation>
    <scope>NUCLEOTIDE SEQUENCE [LARGE SCALE GENOMIC DNA]</scope>
    <source>
        <strain evidence="9">RSMAS</strain>
        <tissue evidence="9">Whole animal</tissue>
    </source>
</reference>
<evidence type="ECO:0000256" key="6">
    <source>
        <dbReference type="ARBA" id="ARBA00023239"/>
    </source>
</evidence>
<comment type="caution">
    <text evidence="9">The sequence shown here is derived from an EMBL/GenBank/DDBJ whole genome shotgun (WGS) entry which is preliminary data.</text>
</comment>
<keyword evidence="4" id="KW-0479">Metal-binding</keyword>
<dbReference type="PANTHER" id="PTHR18952">
    <property type="entry name" value="CARBONIC ANHYDRASE"/>
    <property type="match status" value="1"/>
</dbReference>
<sequence length="329" mass="37185">MSHTSSWSYTDNEFGPHTWQDRYKVAEGNLQSPINIDTEAAKGDTIVEAIKFNYLPMKNSTITNDGRHLQITLSRNDSVVTGGPLTDTYQLAIIRFRWGHDNNSGSEHAIDDQNYPLEVQLIHWNKKLYKNIGEAMGGEKGLCIIGLLYQVSDDDNEGLMPVIKLLSREENKGCFSLEVKSTIDPTCFIKDMTSYWTYQGSLTTPPMSENVTWIISENIMKISEKQLSAFRNVRNSCGELMAGHCRPLCPLNGRPVRLCVMNNNNNIEDHQENDDILAKDCDDDKENEILDENANHNCDDNGPDGTDKGYFEDIYKLEAMGDHVDLEAH</sequence>
<evidence type="ECO:0000256" key="5">
    <source>
        <dbReference type="ARBA" id="ARBA00022833"/>
    </source>
</evidence>
<dbReference type="CDD" id="cd00326">
    <property type="entry name" value="alpha_CA"/>
    <property type="match status" value="1"/>
</dbReference>
<dbReference type="GO" id="GO:0004089">
    <property type="term" value="F:carbonate dehydratase activity"/>
    <property type="evidence" value="ECO:0007669"/>
    <property type="project" value="UniProtKB-EC"/>
</dbReference>
<evidence type="ECO:0000256" key="2">
    <source>
        <dbReference type="ARBA" id="ARBA00010718"/>
    </source>
</evidence>
<dbReference type="EC" id="4.2.1.1" evidence="3"/>
<comment type="catalytic activity">
    <reaction evidence="7">
        <text>hydrogencarbonate + H(+) = CO2 + H2O</text>
        <dbReference type="Rhea" id="RHEA:10748"/>
        <dbReference type="ChEBI" id="CHEBI:15377"/>
        <dbReference type="ChEBI" id="CHEBI:15378"/>
        <dbReference type="ChEBI" id="CHEBI:16526"/>
        <dbReference type="ChEBI" id="CHEBI:17544"/>
        <dbReference type="EC" id="4.2.1.1"/>
    </reaction>
</comment>
<evidence type="ECO:0000256" key="3">
    <source>
        <dbReference type="ARBA" id="ARBA00012925"/>
    </source>
</evidence>
<accession>A0A3M6TGM7</accession>
<dbReference type="SUPFAM" id="SSF51069">
    <property type="entry name" value="Carbonic anhydrase"/>
    <property type="match status" value="1"/>
</dbReference>
<gene>
    <name evidence="9" type="ORF">pdam_00007465</name>
</gene>
<evidence type="ECO:0000259" key="8">
    <source>
        <dbReference type="PROSITE" id="PS51144"/>
    </source>
</evidence>
<keyword evidence="10" id="KW-1185">Reference proteome</keyword>